<dbReference type="Pfam" id="PF03732">
    <property type="entry name" value="Retrotrans_gag"/>
    <property type="match status" value="1"/>
</dbReference>
<dbReference type="PANTHER" id="PTHR15503:SF45">
    <property type="entry name" value="RNA-DIRECTED DNA POLYMERASE HOMOLOG"/>
    <property type="match status" value="1"/>
</dbReference>
<gene>
    <name evidence="2" type="ORF">Tci_020810</name>
</gene>
<dbReference type="InterPro" id="IPR043128">
    <property type="entry name" value="Rev_trsase/Diguanyl_cyclase"/>
</dbReference>
<dbReference type="InterPro" id="IPR043502">
    <property type="entry name" value="DNA/RNA_pol_sf"/>
</dbReference>
<dbReference type="PANTHER" id="PTHR15503">
    <property type="entry name" value="LDOC1 RELATED"/>
    <property type="match status" value="1"/>
</dbReference>
<dbReference type="GO" id="GO:0003964">
    <property type="term" value="F:RNA-directed DNA polymerase activity"/>
    <property type="evidence" value="ECO:0007669"/>
    <property type="project" value="UniProtKB-KW"/>
</dbReference>
<dbReference type="CDD" id="cd01647">
    <property type="entry name" value="RT_LTR"/>
    <property type="match status" value="1"/>
</dbReference>
<dbReference type="Gene3D" id="3.10.10.10">
    <property type="entry name" value="HIV Type 1 Reverse Transcriptase, subunit A, domain 1"/>
    <property type="match status" value="1"/>
</dbReference>
<keyword evidence="2" id="KW-0808">Transferase</keyword>
<dbReference type="AlphaFoldDB" id="A0A6L2KJJ7"/>
<protein>
    <submittedName>
        <fullName evidence="2">RNA-directed DNA polymerase, eukaryota</fullName>
    </submittedName>
</protein>
<keyword evidence="2" id="KW-0548">Nucleotidyltransferase</keyword>
<dbReference type="EMBL" id="BKCJ010002478">
    <property type="protein sequence ID" value="GEU48832.1"/>
    <property type="molecule type" value="Genomic_DNA"/>
</dbReference>
<reference evidence="2" key="1">
    <citation type="journal article" date="2019" name="Sci. Rep.">
        <title>Draft genome of Tanacetum cinerariifolium, the natural source of mosquito coil.</title>
        <authorList>
            <person name="Yamashiro T."/>
            <person name="Shiraishi A."/>
            <person name="Satake H."/>
            <person name="Nakayama K."/>
        </authorList>
    </citation>
    <scope>NUCLEOTIDE SEQUENCE</scope>
</reference>
<dbReference type="SUPFAM" id="SSF56672">
    <property type="entry name" value="DNA/RNA polymerases"/>
    <property type="match status" value="1"/>
</dbReference>
<proteinExistence type="predicted"/>
<dbReference type="CDD" id="cd09272">
    <property type="entry name" value="RNase_HI_RT_Ty1"/>
    <property type="match status" value="1"/>
</dbReference>
<dbReference type="InterPro" id="IPR005162">
    <property type="entry name" value="Retrotrans_gag_dom"/>
</dbReference>
<comment type="caution">
    <text evidence="2">The sequence shown here is derived from an EMBL/GenBank/DDBJ whole genome shotgun (WGS) entry which is preliminary data.</text>
</comment>
<evidence type="ECO:0000313" key="2">
    <source>
        <dbReference type="EMBL" id="GEU48832.1"/>
    </source>
</evidence>
<dbReference type="InterPro" id="IPR032567">
    <property type="entry name" value="RTL1-rel"/>
</dbReference>
<sequence>MTYNRYSRDLLGIGISNDMVDSVASDFGCSTMSTLFKYLEVMVGDNMTRVSAWDDVIRKIKSRLSKWKIKTLSIGGRLTLLKSVLGATPIFWMSLFKVPKAVLAYMESLRIDFFNGAQDNEKKISWVNWPKVLSAKKSGGLGVSSFFALNRALLFKWAWRFISNDNSLWYRVMLAIYGPNIQVCSSAPRSLWCSIIKEIQNLKNKGVDLIFFCKKRIGNGMQTKFWHDVWIEDQKLSCVFPRLFALEEDKDCNVASKVLGDIDHSFRRAIRGGVESLQFEQLREMLDTIILSNLEDRWRWDLNGSDRWRWDLNGSGSFRVSDVRNFLDDFFLPKDDRESNRWCSSPWIRRDKSESPRHMPGGAGSDDPEDHLKIFKAVAKVKRWTMSTLCRMFNSTLTGSARVWFDDLPLESIDSYDDLKKEFLANFLQQKKCIKYPVEIHHIKQRVGKSIKDFVQRFKTESRHVKGAPECMKISKFMHGITNPEPIKRLHDKIPNSMDEMMRVTKAFLRGEVAASNQVRKKTLPTWKQREARRKQNFNIRGDFRNQQRSERRRDKFTLLTISPKEILALDKGKFKTPPPMTTLVKKRNNKFCEFHGEVGHNIDECKHLKRQIEELIKAGKLSHVIKELKQGSEKDQPKAAKKREASEKEKAMEILMVQPWQRVARQRITQSFSPNLEISFLALGEKDEAEGPMTGYVFVLNGGAVDWKSAKQSIFATSSAKAEYIAAFDASKEAVWVRKFISELSVVPTIEEPISIGDMKQELMVSRYTDAGYLTDADDLKSQTGYVFVLNGEAVWIRKYISRLGIVPTIEEPIKIYCDNTGAIAIAKESGITKDLPGLPPIRPVEFQIDLVPGAAPVARAPYQLTPSEMKELAEQLKDLSDKGFIRPSSSPWGAPVLFIKKKDGSFRMCIDYRELNKLTVKNRYPLPRIDDLFDQLQRSSVYSKIDLRSGYAIWFDERTCRIHGPHEPGVQALLG</sequence>
<evidence type="ECO:0000259" key="1">
    <source>
        <dbReference type="Pfam" id="PF03732"/>
    </source>
</evidence>
<keyword evidence="2" id="KW-0695">RNA-directed DNA polymerase</keyword>
<accession>A0A6L2KJJ7</accession>
<organism evidence="2">
    <name type="scientific">Tanacetum cinerariifolium</name>
    <name type="common">Dalmatian daisy</name>
    <name type="synonym">Chrysanthemum cinerariifolium</name>
    <dbReference type="NCBI Taxonomy" id="118510"/>
    <lineage>
        <taxon>Eukaryota</taxon>
        <taxon>Viridiplantae</taxon>
        <taxon>Streptophyta</taxon>
        <taxon>Embryophyta</taxon>
        <taxon>Tracheophyta</taxon>
        <taxon>Spermatophyta</taxon>
        <taxon>Magnoliopsida</taxon>
        <taxon>eudicotyledons</taxon>
        <taxon>Gunneridae</taxon>
        <taxon>Pentapetalae</taxon>
        <taxon>asterids</taxon>
        <taxon>campanulids</taxon>
        <taxon>Asterales</taxon>
        <taxon>Asteraceae</taxon>
        <taxon>Asteroideae</taxon>
        <taxon>Anthemideae</taxon>
        <taxon>Anthemidinae</taxon>
        <taxon>Tanacetum</taxon>
    </lineage>
</organism>
<name>A0A6L2KJJ7_TANCI</name>
<dbReference type="Gene3D" id="3.30.70.270">
    <property type="match status" value="1"/>
</dbReference>
<feature type="domain" description="Retrotransposon gag" evidence="1">
    <location>
        <begin position="392"/>
        <end position="482"/>
    </location>
</feature>